<dbReference type="VEuPathDB" id="FungiDB:CJI96_0002580"/>
<comment type="caution">
    <text evidence="6">The sequence shown here is derived from an EMBL/GenBank/DDBJ whole genome shotgun (WGS) entry which is preliminary data.</text>
</comment>
<dbReference type="VEuPathDB" id="FungiDB:CJJ07_000804"/>
<evidence type="ECO:0000313" key="7">
    <source>
        <dbReference type="Proteomes" id="UP000037122"/>
    </source>
</evidence>
<proteinExistence type="predicted"/>
<dbReference type="InterPro" id="IPR030397">
    <property type="entry name" value="SEPARIN_core_dom"/>
</dbReference>
<dbReference type="VEuPathDB" id="FungiDB:QG37_00074"/>
<keyword evidence="4" id="KW-0159">Chromosome partition</keyword>
<accession>A0A0L0P8K5</accession>
<dbReference type="GO" id="GO:0005737">
    <property type="term" value="C:cytoplasm"/>
    <property type="evidence" value="ECO:0007669"/>
    <property type="project" value="TreeGrafter"/>
</dbReference>
<evidence type="ECO:0000256" key="1">
    <source>
        <dbReference type="ARBA" id="ARBA00000451"/>
    </source>
</evidence>
<keyword evidence="3" id="KW-0378">Hydrolase</keyword>
<dbReference type="GO" id="GO:0051307">
    <property type="term" value="P:meiotic chromosome separation"/>
    <property type="evidence" value="ECO:0007669"/>
    <property type="project" value="TreeGrafter"/>
</dbReference>
<dbReference type="VEuPathDB" id="FungiDB:CJI96_0002579"/>
<dbReference type="VEuPathDB" id="FungiDB:CJJ09_000054"/>
<protein>
    <recommendedName>
        <fullName evidence="2">separase</fullName>
        <ecNumber evidence="2">3.4.22.49</ecNumber>
    </recommendedName>
</protein>
<dbReference type="EC" id="3.4.22.49" evidence="2"/>
<dbReference type="PANTHER" id="PTHR12792">
    <property type="entry name" value="EXTRA SPINDLE POLES 1-RELATED"/>
    <property type="match status" value="1"/>
</dbReference>
<evidence type="ECO:0000256" key="3">
    <source>
        <dbReference type="ARBA" id="ARBA00022801"/>
    </source>
</evidence>
<feature type="domain" description="Peptidase C50" evidence="5">
    <location>
        <begin position="1313"/>
        <end position="1413"/>
    </location>
</feature>
<dbReference type="PROSITE" id="PS51700">
    <property type="entry name" value="SEPARIN"/>
    <property type="match status" value="1"/>
</dbReference>
<organism evidence="6 7">
    <name type="scientific">Candidozyma auris</name>
    <name type="common">Yeast</name>
    <name type="synonym">Candida auris</name>
    <dbReference type="NCBI Taxonomy" id="498019"/>
    <lineage>
        <taxon>Eukaryota</taxon>
        <taxon>Fungi</taxon>
        <taxon>Dikarya</taxon>
        <taxon>Ascomycota</taxon>
        <taxon>Saccharomycotina</taxon>
        <taxon>Pichiomycetes</taxon>
        <taxon>Metschnikowiaceae</taxon>
        <taxon>Candidozyma</taxon>
    </lineage>
</organism>
<dbReference type="EMBL" id="LGST01000002">
    <property type="protein sequence ID" value="KNE02702.1"/>
    <property type="molecule type" value="Genomic_DNA"/>
</dbReference>
<dbReference type="Pfam" id="PF03568">
    <property type="entry name" value="Separin_C"/>
    <property type="match status" value="1"/>
</dbReference>
<dbReference type="InterPro" id="IPR005314">
    <property type="entry name" value="Peptidase_C50"/>
</dbReference>
<evidence type="ECO:0000313" key="6">
    <source>
        <dbReference type="EMBL" id="KNE02702.1"/>
    </source>
</evidence>
<dbReference type="VEuPathDB" id="FungiDB:B9J08_003900"/>
<evidence type="ECO:0000256" key="4">
    <source>
        <dbReference type="ARBA" id="ARBA00022829"/>
    </source>
</evidence>
<dbReference type="GO" id="GO:0004197">
    <property type="term" value="F:cysteine-type endopeptidase activity"/>
    <property type="evidence" value="ECO:0007669"/>
    <property type="project" value="InterPro"/>
</dbReference>
<dbReference type="PANTHER" id="PTHR12792:SF0">
    <property type="entry name" value="SEPARIN"/>
    <property type="match status" value="1"/>
</dbReference>
<reference evidence="7" key="1">
    <citation type="journal article" date="2015" name="BMC Genomics">
        <title>Draft genome of a commonly misdiagnosed multidrug resistant pathogen Candida auris.</title>
        <authorList>
            <person name="Chatterjee S."/>
            <person name="Alampalli S.V."/>
            <person name="Nageshan R.K."/>
            <person name="Chettiar S.T."/>
            <person name="Joshi S."/>
            <person name="Tatu U.S."/>
        </authorList>
    </citation>
    <scope>NUCLEOTIDE SEQUENCE [LARGE SCALE GENOMIC DNA]</scope>
    <source>
        <strain evidence="7">6684</strain>
    </source>
</reference>
<dbReference type="GO" id="GO:0044732">
    <property type="term" value="C:mitotic spindle pole body"/>
    <property type="evidence" value="ECO:0007669"/>
    <property type="project" value="TreeGrafter"/>
</dbReference>
<comment type="catalytic activity">
    <reaction evidence="1">
        <text>All bonds known to be hydrolyzed by this endopeptidase have arginine in P1 and an acidic residue in P4. P6 is often occupied by an acidic residue or by a hydroxy-amino-acid residue, the phosphorylation of which enhances cleavage.</text>
        <dbReference type="EC" id="3.4.22.49"/>
    </reaction>
</comment>
<gene>
    <name evidence="6" type="ORF">QG37_00074</name>
</gene>
<dbReference type="VEuPathDB" id="FungiDB:CJJ09_000053"/>
<dbReference type="GO" id="GO:0006508">
    <property type="term" value="P:proteolysis"/>
    <property type="evidence" value="ECO:0007669"/>
    <property type="project" value="InterPro"/>
</dbReference>
<evidence type="ECO:0000259" key="5">
    <source>
        <dbReference type="PROSITE" id="PS51700"/>
    </source>
</evidence>
<dbReference type="VEuPathDB" id="FungiDB:CJI97_004121"/>
<sequence>MALTEISTNCLRDTSPRKDLAFVLLYQDSRRNQVREVFKSHHRHIVELIHNKKIPEAMKELQLMYLALLDQTLGYREIPLVRLLNGLFSLTSGVDYTLVNSFHLLLLQTLLHHVSGNLQLVMNKENGFSLEVFLTIGRAMKKGGNIVMWIEAAPKELAMRHYASLKKVCSGFLKIIGFLLLRTTHKRLIESKEAWAILNLKFSKLCDAGMAIELPREGPKEFLDDFMESAGVPLIKASDMVSSMNPSQCLSHVMQELGILASSSLKPSQLFSKIVSHLPSLLPSKESIHIYECTLVAFRDDKGIDLKAFLKSLIQFTGSCQSNPLINRLLQSVLPMAFEVFGRNEQLVSLCLKYGKVKKNDEALLLAVRNLPKSTALSKAQTLRELALLRIIERRESEESIDVAVDYLNDLEVLDLSEESKDTIIPSIVLNALLQAERRRLLERIKMVQWEDLKKELLLCHLAQTSDTNDIIIDIYDVITIKDSTIKLSCQLELEKLTRKCLSLTEAKTSTEQLLHGAILTNRLKYVSGPLKPLIAKVYHHLKLWLDHDEHHKISVFIDAMWSLYHSGFYALTLRLLESSMNSCAFPTRSILSLKLLTLRCLNALGDYEQMANELGSAGKLMREMADKNIFIEITSLVQWKLHQLDYFINTSSNQKAQAKVDEITKFLHHKPEFNLESGQSTLSLTQTISCLLLNAHFLKLTAELQIRNWDYSSSLKNIKLAIKILVSILRKSIVVKRQKCDTISLLISCYTQGFKLSRLLGALCEACNMLSELSTLIDTLDDQVIRSFNQFILAKLYALVGEMEKSSESYEMASRCVEKCDIVLLDFMRLEASFSINALNGEALKARRIKDQIIKLLQTIDWSSEAFSLKQVELILCESDTLLSVEDSFFMTLTRKYSSRKEILLNAILTAKQELQDVRNTVKLSLSRQALPTGLNFTEAKNDDDFSLIDKLLDCKDALLKFLERNFSQSLGVEEVRELQDVTTRCIFTLSQFTVLKQDSSQTLLRDIYFLQDIPRQLPYNSFPLIYGYKQGENGLMPVSEITFHNNMILRNNFYHRAHHLLPENYLVVTIDVCAQTGDLILSKFDQVLKTPSFLRLSASQKSEEGFTAVMSQLHDIIDGSHQTTNSATTSKIKTREERRDWWKTRFLLDTRMKELVDIVEYEWICGFKGIFSKCEYSRSEFDSFKAELQRVWKSAIHVEEVEFSDFITELYLNLAGVSEAENKLLPDLIAYTAAELGVAVKSRKIVAEIKKIYPPRKALRGEEHLVLVPSHACSEFPWESLSFLRSKSVSRVPSLGVLLQLLEYPRSIPLEHNRFYVLNPSGDLKKTEHRFKEILEKMPRTKGVTGHAPSEEDLIQSLVNTDLFFYAGHGGGEQYMRMTQLMRRCFQDNFRLPPAILMGCSSGALQRYGTLEPSSNIMTWLLCKSPMIVSNLWDITDKDIDVFSTSVLRKWGLVENDGDRISIASAVAESRESCVLRYLNGAAPVVHGLPLRLE</sequence>
<name>A0A0L0P8K5_CANAR</name>
<dbReference type="GO" id="GO:0005634">
    <property type="term" value="C:nucleus"/>
    <property type="evidence" value="ECO:0007669"/>
    <property type="project" value="InterPro"/>
</dbReference>
<dbReference type="Proteomes" id="UP000037122">
    <property type="component" value="Unassembled WGS sequence"/>
</dbReference>
<evidence type="ECO:0000256" key="2">
    <source>
        <dbReference type="ARBA" id="ARBA00012489"/>
    </source>
</evidence>
<dbReference type="GO" id="GO:0072686">
    <property type="term" value="C:mitotic spindle"/>
    <property type="evidence" value="ECO:0007669"/>
    <property type="project" value="TreeGrafter"/>
</dbReference>